<sequence length="145" mass="16970">MLDSKLVSLHKHWITADAIKQVVSAPVDEETGLPEELQELAKYHSMFQRLTVLYSLLYIVVEGYRELKYENKIIDDLLANEDFVDALRLFRNAIFHYQKQPIPEKAMKFLELTESELWIRKLHSSFGAFFEKELPIGETLNQLKA</sequence>
<name>A0A0U2NGZ2_9GAMM</name>
<reference evidence="1 2" key="1">
    <citation type="submission" date="2015-03" db="EMBL/GenBank/DDBJ databases">
        <authorList>
            <person name="Murphy D."/>
        </authorList>
    </citation>
    <scope>NUCLEOTIDE SEQUENCE [LARGE SCALE GENOMIC DNA]</scope>
    <source>
        <strain evidence="1 2">KMM 520</strain>
    </source>
</reference>
<dbReference type="PATRIC" id="fig|1315283.4.peg.1668"/>
<dbReference type="Proteomes" id="UP000065261">
    <property type="component" value="Chromosome I"/>
</dbReference>
<proteinExistence type="predicted"/>
<accession>A0A0U2NGZ2</accession>
<organism evidence="1">
    <name type="scientific">Pseudoalteromonas translucida KMM 520</name>
    <dbReference type="NCBI Taxonomy" id="1315283"/>
    <lineage>
        <taxon>Bacteria</taxon>
        <taxon>Pseudomonadati</taxon>
        <taxon>Pseudomonadota</taxon>
        <taxon>Gammaproteobacteria</taxon>
        <taxon>Alteromonadales</taxon>
        <taxon>Pseudoalteromonadaceae</taxon>
        <taxon>Pseudoalteromonas</taxon>
    </lineage>
</organism>
<dbReference type="KEGG" id="ptn:PTRA_a1935"/>
<evidence type="ECO:0000313" key="2">
    <source>
        <dbReference type="Proteomes" id="UP000065261"/>
    </source>
</evidence>
<dbReference type="OrthoDB" id="5149546at2"/>
<gene>
    <name evidence="1" type="ORF">PTRA_a1935</name>
</gene>
<dbReference type="RefSeq" id="WP_058373416.1">
    <property type="nucleotide sequence ID" value="NZ_CP011034.1"/>
</dbReference>
<dbReference type="EMBL" id="CP011034">
    <property type="protein sequence ID" value="ALS33075.1"/>
    <property type="molecule type" value="Genomic_DNA"/>
</dbReference>
<evidence type="ECO:0000313" key="1">
    <source>
        <dbReference type="EMBL" id="ALS33075.1"/>
    </source>
</evidence>
<dbReference type="AlphaFoldDB" id="A0A0U2NGZ2"/>
<protein>
    <submittedName>
        <fullName evidence="1">Uncharacterized protein</fullName>
    </submittedName>
</protein>